<evidence type="ECO:0000313" key="2">
    <source>
        <dbReference type="Proteomes" id="UP000887013"/>
    </source>
</evidence>
<dbReference type="Proteomes" id="UP000887013">
    <property type="component" value="Unassembled WGS sequence"/>
</dbReference>
<evidence type="ECO:0000313" key="1">
    <source>
        <dbReference type="EMBL" id="GFT57375.1"/>
    </source>
</evidence>
<comment type="caution">
    <text evidence="1">The sequence shown here is derived from an EMBL/GenBank/DDBJ whole genome shotgun (WGS) entry which is preliminary data.</text>
</comment>
<dbReference type="EMBL" id="BMAW01113474">
    <property type="protein sequence ID" value="GFT57375.1"/>
    <property type="molecule type" value="Genomic_DNA"/>
</dbReference>
<reference evidence="1" key="1">
    <citation type="submission" date="2020-08" db="EMBL/GenBank/DDBJ databases">
        <title>Multicomponent nature underlies the extraordinary mechanical properties of spider dragline silk.</title>
        <authorList>
            <person name="Kono N."/>
            <person name="Nakamura H."/>
            <person name="Mori M."/>
            <person name="Yoshida Y."/>
            <person name="Ohtoshi R."/>
            <person name="Malay A.D."/>
            <person name="Moran D.A.P."/>
            <person name="Tomita M."/>
            <person name="Numata K."/>
            <person name="Arakawa K."/>
        </authorList>
    </citation>
    <scope>NUCLEOTIDE SEQUENCE</scope>
</reference>
<organism evidence="1 2">
    <name type="scientific">Nephila pilipes</name>
    <name type="common">Giant wood spider</name>
    <name type="synonym">Nephila maculata</name>
    <dbReference type="NCBI Taxonomy" id="299642"/>
    <lineage>
        <taxon>Eukaryota</taxon>
        <taxon>Metazoa</taxon>
        <taxon>Ecdysozoa</taxon>
        <taxon>Arthropoda</taxon>
        <taxon>Chelicerata</taxon>
        <taxon>Arachnida</taxon>
        <taxon>Araneae</taxon>
        <taxon>Araneomorphae</taxon>
        <taxon>Entelegynae</taxon>
        <taxon>Araneoidea</taxon>
        <taxon>Nephilidae</taxon>
        <taxon>Nephila</taxon>
    </lineage>
</organism>
<keyword evidence="2" id="KW-1185">Reference proteome</keyword>
<sequence>MVYGGNAQQAATKAVYRQERFAWQAAGFALALYGDAVSTGYIQPAKWCELALYARQGCCTFICLRAGSCQSTASSRLNCKDVSAHLSILAFPNRGKKKGIAVLIFSRQLPFEKPRL</sequence>
<proteinExistence type="predicted"/>
<gene>
    <name evidence="1" type="ORF">NPIL_202091</name>
</gene>
<accession>A0A8X6PAI3</accession>
<dbReference type="AlphaFoldDB" id="A0A8X6PAI3"/>
<protein>
    <submittedName>
        <fullName evidence="1">Uncharacterized protein</fullName>
    </submittedName>
</protein>
<name>A0A8X6PAI3_NEPPI</name>